<dbReference type="AlphaFoldDB" id="W4L752"/>
<keyword evidence="2" id="KW-1185">Reference proteome</keyword>
<protein>
    <submittedName>
        <fullName evidence="1">Uncharacterized protein</fullName>
    </submittedName>
</protein>
<comment type="caution">
    <text evidence="1">The sequence shown here is derived from an EMBL/GenBank/DDBJ whole genome shotgun (WGS) entry which is preliminary data.</text>
</comment>
<gene>
    <name evidence="1" type="ORF">ETSY1_40300</name>
</gene>
<reference evidence="1 2" key="1">
    <citation type="journal article" date="2014" name="Nature">
        <title>An environmental bacterial taxon with a large and distinct metabolic repertoire.</title>
        <authorList>
            <person name="Wilson M.C."/>
            <person name="Mori T."/>
            <person name="Ruckert C."/>
            <person name="Uria A.R."/>
            <person name="Helf M.J."/>
            <person name="Takada K."/>
            <person name="Gernert C."/>
            <person name="Steffens U.A."/>
            <person name="Heycke N."/>
            <person name="Schmitt S."/>
            <person name="Rinke C."/>
            <person name="Helfrich E.J."/>
            <person name="Brachmann A.O."/>
            <person name="Gurgui C."/>
            <person name="Wakimoto T."/>
            <person name="Kracht M."/>
            <person name="Crusemann M."/>
            <person name="Hentschel U."/>
            <person name="Abe I."/>
            <person name="Matsunaga S."/>
            <person name="Kalinowski J."/>
            <person name="Takeyama H."/>
            <person name="Piel J."/>
        </authorList>
    </citation>
    <scope>NUCLEOTIDE SEQUENCE [LARGE SCALE GENOMIC DNA]</scope>
    <source>
        <strain evidence="2">TSY1</strain>
    </source>
</reference>
<dbReference type="Proteomes" id="UP000019141">
    <property type="component" value="Unassembled WGS sequence"/>
</dbReference>
<accession>W4L752</accession>
<organism evidence="1 2">
    <name type="scientific">Entotheonella factor</name>
    <dbReference type="NCBI Taxonomy" id="1429438"/>
    <lineage>
        <taxon>Bacteria</taxon>
        <taxon>Pseudomonadati</taxon>
        <taxon>Nitrospinota/Tectimicrobiota group</taxon>
        <taxon>Candidatus Tectimicrobiota</taxon>
        <taxon>Candidatus Entotheonellia</taxon>
        <taxon>Candidatus Entotheonellales</taxon>
        <taxon>Candidatus Entotheonellaceae</taxon>
        <taxon>Candidatus Entotheonella</taxon>
    </lineage>
</organism>
<evidence type="ECO:0000313" key="2">
    <source>
        <dbReference type="Proteomes" id="UP000019141"/>
    </source>
</evidence>
<dbReference type="HOGENOM" id="CLU_2631580_0_0_7"/>
<evidence type="ECO:0000313" key="1">
    <source>
        <dbReference type="EMBL" id="ETW93186.1"/>
    </source>
</evidence>
<proteinExistence type="predicted"/>
<sequence length="77" mass="8606">MNESNPWRETWQQMAADAAVEFGRLLKTEREACRIMRKHLLQAQAEVLKGMLAVVETRLANTEPGGTPPAGEKITVE</sequence>
<name>W4L752_ENTF1</name>
<dbReference type="EMBL" id="AZHW01001289">
    <property type="protein sequence ID" value="ETW93186.1"/>
    <property type="molecule type" value="Genomic_DNA"/>
</dbReference>